<dbReference type="PROSITE" id="PS51076">
    <property type="entry name" value="MH2"/>
    <property type="match status" value="1"/>
</dbReference>
<accession>A0A914YIF2</accession>
<name>A0A914YIF2_9BILA</name>
<evidence type="ECO:0000313" key="2">
    <source>
        <dbReference type="Proteomes" id="UP000887577"/>
    </source>
</evidence>
<dbReference type="AlphaFoldDB" id="A0A914YIF2"/>
<organism evidence="2 3">
    <name type="scientific">Panagrolaimus superbus</name>
    <dbReference type="NCBI Taxonomy" id="310955"/>
    <lineage>
        <taxon>Eukaryota</taxon>
        <taxon>Metazoa</taxon>
        <taxon>Ecdysozoa</taxon>
        <taxon>Nematoda</taxon>
        <taxon>Chromadorea</taxon>
        <taxon>Rhabditida</taxon>
        <taxon>Tylenchina</taxon>
        <taxon>Panagrolaimomorpha</taxon>
        <taxon>Panagrolaimoidea</taxon>
        <taxon>Panagrolaimidae</taxon>
        <taxon>Panagrolaimus</taxon>
    </lineage>
</organism>
<proteinExistence type="predicted"/>
<dbReference type="InterPro" id="IPR001132">
    <property type="entry name" value="SMAD_dom_Dwarfin-type"/>
</dbReference>
<keyword evidence="2" id="KW-1185">Reference proteome</keyword>
<dbReference type="Proteomes" id="UP000887577">
    <property type="component" value="Unplaced"/>
</dbReference>
<dbReference type="GO" id="GO:0050793">
    <property type="term" value="P:regulation of developmental process"/>
    <property type="evidence" value="ECO:0007669"/>
    <property type="project" value="UniProtKB-ARBA"/>
</dbReference>
<dbReference type="InterPro" id="IPR008984">
    <property type="entry name" value="SMAD_FHA_dom_sf"/>
</dbReference>
<feature type="domain" description="MH2" evidence="1">
    <location>
        <begin position="73"/>
        <end position="108"/>
    </location>
</feature>
<dbReference type="GO" id="GO:0051239">
    <property type="term" value="P:regulation of multicellular organismal process"/>
    <property type="evidence" value="ECO:0007669"/>
    <property type="project" value="UniProtKB-ARBA"/>
</dbReference>
<dbReference type="PANTHER" id="PTHR22742:SF2">
    <property type="entry name" value="EXPANSION, ISOFORM A-RELATED"/>
    <property type="match status" value="1"/>
</dbReference>
<dbReference type="GO" id="GO:0009791">
    <property type="term" value="P:post-embryonic development"/>
    <property type="evidence" value="ECO:0007669"/>
    <property type="project" value="UniProtKB-ARBA"/>
</dbReference>
<dbReference type="PANTHER" id="PTHR22742">
    <property type="entry name" value="EXPANSION, ISOFORM A-RELATED"/>
    <property type="match status" value="1"/>
</dbReference>
<protein>
    <submittedName>
        <fullName evidence="3">MH2 domain-containing protein</fullName>
    </submittedName>
</protein>
<dbReference type="Gene3D" id="2.60.200.10">
    <property type="match status" value="1"/>
</dbReference>
<evidence type="ECO:0000313" key="3">
    <source>
        <dbReference type="WBParaSite" id="PSU_v2.g20118.t1"/>
    </source>
</evidence>
<dbReference type="SUPFAM" id="SSF49879">
    <property type="entry name" value="SMAD/FHA domain"/>
    <property type="match status" value="1"/>
</dbReference>
<sequence length="108" mass="12347">MPPPKNNGAISRTALIERLMKENALDENSSELVPIELEGFSPRRRSWNNFLLFLQDNLAEVDQKLSQIEAQIWGKLIVMERNFRTAKAYLRNSTIIIDGGADEFDGIR</sequence>
<dbReference type="GO" id="GO:0006355">
    <property type="term" value="P:regulation of DNA-templated transcription"/>
    <property type="evidence" value="ECO:0007669"/>
    <property type="project" value="InterPro"/>
</dbReference>
<dbReference type="InterPro" id="IPR017855">
    <property type="entry name" value="SMAD-like_dom_sf"/>
</dbReference>
<evidence type="ECO:0000259" key="1">
    <source>
        <dbReference type="PROSITE" id="PS51076"/>
    </source>
</evidence>
<dbReference type="WBParaSite" id="PSU_v2.g20118.t1">
    <property type="protein sequence ID" value="PSU_v2.g20118.t1"/>
    <property type="gene ID" value="PSU_v2.g20118"/>
</dbReference>
<reference evidence="3" key="1">
    <citation type="submission" date="2022-11" db="UniProtKB">
        <authorList>
            <consortium name="WormBaseParasite"/>
        </authorList>
    </citation>
    <scope>IDENTIFICATION</scope>
</reference>